<evidence type="ECO:0000256" key="6">
    <source>
        <dbReference type="ARBA" id="ARBA00022801"/>
    </source>
</evidence>
<dbReference type="FunFam" id="3.60.40.10:FF:000022">
    <property type="entry name" value="probable protein phosphatase 2C 12"/>
    <property type="match status" value="1"/>
</dbReference>
<evidence type="ECO:0000256" key="4">
    <source>
        <dbReference type="ARBA" id="ARBA00013081"/>
    </source>
</evidence>
<keyword evidence="7" id="KW-0460">Magnesium</keyword>
<comment type="catalytic activity">
    <reaction evidence="10">
        <text>O-phospho-L-seryl-[protein] + H2O = L-seryl-[protein] + phosphate</text>
        <dbReference type="Rhea" id="RHEA:20629"/>
        <dbReference type="Rhea" id="RHEA-COMP:9863"/>
        <dbReference type="Rhea" id="RHEA-COMP:11604"/>
        <dbReference type="ChEBI" id="CHEBI:15377"/>
        <dbReference type="ChEBI" id="CHEBI:29999"/>
        <dbReference type="ChEBI" id="CHEBI:43474"/>
        <dbReference type="ChEBI" id="CHEBI:83421"/>
        <dbReference type="EC" id="3.1.3.16"/>
    </reaction>
</comment>
<protein>
    <recommendedName>
        <fullName evidence="4">protein-serine/threonine phosphatase</fullName>
        <ecNumber evidence="4">3.1.3.16</ecNumber>
    </recommendedName>
</protein>
<name>A0A811QNZ6_9POAL</name>
<dbReference type="EC" id="3.1.3.16" evidence="4"/>
<keyword evidence="9" id="KW-0464">Manganese</keyword>
<dbReference type="InterPro" id="IPR001932">
    <property type="entry name" value="PPM-type_phosphatase-like_dom"/>
</dbReference>
<evidence type="ECO:0000256" key="1">
    <source>
        <dbReference type="ARBA" id="ARBA00001936"/>
    </source>
</evidence>
<dbReference type="Gene3D" id="3.60.40.10">
    <property type="entry name" value="PPM-type phosphatase domain"/>
    <property type="match status" value="1"/>
</dbReference>
<comment type="cofactor">
    <cofactor evidence="1">
        <name>Mn(2+)</name>
        <dbReference type="ChEBI" id="CHEBI:29035"/>
    </cofactor>
</comment>
<dbReference type="GO" id="GO:0046872">
    <property type="term" value="F:metal ion binding"/>
    <property type="evidence" value="ECO:0007669"/>
    <property type="project" value="UniProtKB-KW"/>
</dbReference>
<comment type="caution">
    <text evidence="14">The sequence shown here is derived from an EMBL/GenBank/DDBJ whole genome shotgun (WGS) entry which is preliminary data.</text>
</comment>
<evidence type="ECO:0000256" key="12">
    <source>
        <dbReference type="SAM" id="MobiDB-lite"/>
    </source>
</evidence>
<evidence type="ECO:0000256" key="7">
    <source>
        <dbReference type="ARBA" id="ARBA00022842"/>
    </source>
</evidence>
<evidence type="ECO:0000256" key="9">
    <source>
        <dbReference type="ARBA" id="ARBA00023211"/>
    </source>
</evidence>
<evidence type="ECO:0000256" key="11">
    <source>
        <dbReference type="ARBA" id="ARBA00048336"/>
    </source>
</evidence>
<keyword evidence="6" id="KW-0378">Hydrolase</keyword>
<evidence type="ECO:0000256" key="10">
    <source>
        <dbReference type="ARBA" id="ARBA00047761"/>
    </source>
</evidence>
<proteinExistence type="inferred from homology"/>
<dbReference type="InterPro" id="IPR036457">
    <property type="entry name" value="PPM-type-like_dom_sf"/>
</dbReference>
<comment type="cofactor">
    <cofactor evidence="2">
        <name>Mg(2+)</name>
        <dbReference type="ChEBI" id="CHEBI:18420"/>
    </cofactor>
</comment>
<dbReference type="Proteomes" id="UP000604825">
    <property type="component" value="Unassembled WGS sequence"/>
</dbReference>
<dbReference type="PANTHER" id="PTHR47992">
    <property type="entry name" value="PROTEIN PHOSPHATASE"/>
    <property type="match status" value="1"/>
</dbReference>
<dbReference type="CDD" id="cd00143">
    <property type="entry name" value="PP2Cc"/>
    <property type="match status" value="1"/>
</dbReference>
<evidence type="ECO:0000259" key="13">
    <source>
        <dbReference type="PROSITE" id="PS51746"/>
    </source>
</evidence>
<accession>A0A811QNZ6</accession>
<keyword evidence="5" id="KW-0479">Metal-binding</keyword>
<comment type="similarity">
    <text evidence="3">Belongs to the PP2C family.</text>
</comment>
<evidence type="ECO:0000313" key="14">
    <source>
        <dbReference type="EMBL" id="CAD6260715.1"/>
    </source>
</evidence>
<sequence length="467" mass="50245">MSSASRSGRRRTGSVALGDLLRREASAERAALGGDGDGERERRPSVAVGQACRAKKGEDFALLKPACDRRPGAPSTSFSAFALFDGHNGSAAAVYAKEHLLGNVLGCVPTDLSRDEWLAALPRALVAGFVKTDKDFQTKAHSSGTTVTLAIIDGSVVTVASVGDSRCVLEAEGSIYYLSADHRFDANEEEVGRVTECGGEVGRLNVVGGAEIGPLRCWPGGLCLSRSIGDQDVGEFIIPVPYVKQIKLSNAGGRLNISSDGVWDALTADMAFRCARGLPPEAAAEQIVKEAVESKGLRDDTTCIVIDIIPPEKPKCTIESPKTPGKGLVLLKKFFLRKTASDSLSLADTDNYPEPGLILNILSEICSNFLHVQFVKLTWNLVKAYPYTRVCQSQESCIPGMALSFVTVARKRKRRWRGSVTHEDHVLGLSFLAVVSQMPPYSDFPDDAEERPETSETIMVFGDSPLL</sequence>
<organism evidence="14 15">
    <name type="scientific">Miscanthus lutarioriparius</name>
    <dbReference type="NCBI Taxonomy" id="422564"/>
    <lineage>
        <taxon>Eukaryota</taxon>
        <taxon>Viridiplantae</taxon>
        <taxon>Streptophyta</taxon>
        <taxon>Embryophyta</taxon>
        <taxon>Tracheophyta</taxon>
        <taxon>Spermatophyta</taxon>
        <taxon>Magnoliopsida</taxon>
        <taxon>Liliopsida</taxon>
        <taxon>Poales</taxon>
        <taxon>Poaceae</taxon>
        <taxon>PACMAD clade</taxon>
        <taxon>Panicoideae</taxon>
        <taxon>Andropogonodae</taxon>
        <taxon>Andropogoneae</taxon>
        <taxon>Saccharinae</taxon>
        <taxon>Miscanthus</taxon>
    </lineage>
</organism>
<dbReference type="Pfam" id="PF00481">
    <property type="entry name" value="PP2C"/>
    <property type="match status" value="1"/>
</dbReference>
<dbReference type="SMART" id="SM00332">
    <property type="entry name" value="PP2Cc"/>
    <property type="match status" value="1"/>
</dbReference>
<keyword evidence="8" id="KW-0904">Protein phosphatase</keyword>
<keyword evidence="15" id="KW-1185">Reference proteome</keyword>
<dbReference type="SUPFAM" id="SSF81606">
    <property type="entry name" value="PP2C-like"/>
    <property type="match status" value="1"/>
</dbReference>
<evidence type="ECO:0000256" key="8">
    <source>
        <dbReference type="ARBA" id="ARBA00022912"/>
    </source>
</evidence>
<evidence type="ECO:0000256" key="5">
    <source>
        <dbReference type="ARBA" id="ARBA00022723"/>
    </source>
</evidence>
<evidence type="ECO:0000256" key="3">
    <source>
        <dbReference type="ARBA" id="ARBA00006702"/>
    </source>
</evidence>
<evidence type="ECO:0000256" key="2">
    <source>
        <dbReference type="ARBA" id="ARBA00001946"/>
    </source>
</evidence>
<dbReference type="InterPro" id="IPR015655">
    <property type="entry name" value="PP2C"/>
</dbReference>
<dbReference type="OrthoDB" id="10264738at2759"/>
<dbReference type="EMBL" id="CAJGYO010000011">
    <property type="protein sequence ID" value="CAD6260715.1"/>
    <property type="molecule type" value="Genomic_DNA"/>
</dbReference>
<reference evidence="14" key="1">
    <citation type="submission" date="2020-10" db="EMBL/GenBank/DDBJ databases">
        <authorList>
            <person name="Han B."/>
            <person name="Lu T."/>
            <person name="Zhao Q."/>
            <person name="Huang X."/>
            <person name="Zhao Y."/>
        </authorList>
    </citation>
    <scope>NUCLEOTIDE SEQUENCE</scope>
</reference>
<feature type="domain" description="PPM-type phosphatase" evidence="13">
    <location>
        <begin position="59"/>
        <end position="308"/>
    </location>
</feature>
<dbReference type="AlphaFoldDB" id="A0A811QNZ6"/>
<dbReference type="GO" id="GO:0004722">
    <property type="term" value="F:protein serine/threonine phosphatase activity"/>
    <property type="evidence" value="ECO:0007669"/>
    <property type="project" value="UniProtKB-EC"/>
</dbReference>
<feature type="region of interest" description="Disordered" evidence="12">
    <location>
        <begin position="1"/>
        <end position="49"/>
    </location>
</feature>
<dbReference type="PROSITE" id="PS51746">
    <property type="entry name" value="PPM_2"/>
    <property type="match status" value="1"/>
</dbReference>
<gene>
    <name evidence="14" type="ORF">NCGR_LOCUS44141</name>
</gene>
<comment type="catalytic activity">
    <reaction evidence="11">
        <text>O-phospho-L-threonyl-[protein] + H2O = L-threonyl-[protein] + phosphate</text>
        <dbReference type="Rhea" id="RHEA:47004"/>
        <dbReference type="Rhea" id="RHEA-COMP:11060"/>
        <dbReference type="Rhea" id="RHEA-COMP:11605"/>
        <dbReference type="ChEBI" id="CHEBI:15377"/>
        <dbReference type="ChEBI" id="CHEBI:30013"/>
        <dbReference type="ChEBI" id="CHEBI:43474"/>
        <dbReference type="ChEBI" id="CHEBI:61977"/>
        <dbReference type="EC" id="3.1.3.16"/>
    </reaction>
</comment>
<evidence type="ECO:0000313" key="15">
    <source>
        <dbReference type="Proteomes" id="UP000604825"/>
    </source>
</evidence>